<protein>
    <submittedName>
        <fullName evidence="3">NADAR domain-containing protein</fullName>
    </submittedName>
</protein>
<dbReference type="CDD" id="cd15457">
    <property type="entry name" value="NADAR"/>
    <property type="match status" value="1"/>
</dbReference>
<dbReference type="AlphaFoldDB" id="A0A915L710"/>
<feature type="domain" description="NADAR" evidence="1">
    <location>
        <begin position="3"/>
        <end position="91"/>
    </location>
</feature>
<dbReference type="InterPro" id="IPR012816">
    <property type="entry name" value="NADAR"/>
</dbReference>
<dbReference type="WBParaSite" id="nRc.2.0.1.t46278-RA">
    <property type="protein sequence ID" value="nRc.2.0.1.t46278-RA"/>
    <property type="gene ID" value="nRc.2.0.1.g46278"/>
</dbReference>
<evidence type="ECO:0000313" key="3">
    <source>
        <dbReference type="WBParaSite" id="nRc.2.0.1.t46278-RA"/>
    </source>
</evidence>
<reference evidence="3" key="1">
    <citation type="submission" date="2022-11" db="UniProtKB">
        <authorList>
            <consortium name="WormBaseParasite"/>
        </authorList>
    </citation>
    <scope>IDENTIFICATION</scope>
</reference>
<name>A0A915L710_ROMCU</name>
<sequence>MTEAWSMVKSKMAKAQESQKQILETNNAFEIKQLGKLCIDEKWSQIKAHVMFCIDKIKYNMNMDFGGILNSTGGRPIIEFVRDLFWGIGFVGSSLLTSFITKFDPQKAELIKKNIMGLEQGNIKLGNDNLMFVVPGGMDLVKESPIINCHHQPIGIFKDRKNWSTKADICLVRNKASDIEELRLNKLQEEDAQLLQIWNNLENDGKSYVK</sequence>
<dbReference type="SUPFAM" id="SSF143990">
    <property type="entry name" value="YbiA-like"/>
    <property type="match status" value="1"/>
</dbReference>
<evidence type="ECO:0000313" key="2">
    <source>
        <dbReference type="Proteomes" id="UP000887565"/>
    </source>
</evidence>
<evidence type="ECO:0000259" key="1">
    <source>
        <dbReference type="Pfam" id="PF08719"/>
    </source>
</evidence>
<dbReference type="InterPro" id="IPR037238">
    <property type="entry name" value="YbiA-like_sf"/>
</dbReference>
<accession>A0A915L710</accession>
<proteinExistence type="predicted"/>
<dbReference type="Gene3D" id="1.10.357.40">
    <property type="entry name" value="YbiA-like"/>
    <property type="match status" value="1"/>
</dbReference>
<dbReference type="Proteomes" id="UP000887565">
    <property type="component" value="Unplaced"/>
</dbReference>
<dbReference type="Pfam" id="PF08719">
    <property type="entry name" value="NADAR"/>
    <property type="match status" value="1"/>
</dbReference>
<organism evidence="2 3">
    <name type="scientific">Romanomermis culicivorax</name>
    <name type="common">Nematode worm</name>
    <dbReference type="NCBI Taxonomy" id="13658"/>
    <lineage>
        <taxon>Eukaryota</taxon>
        <taxon>Metazoa</taxon>
        <taxon>Ecdysozoa</taxon>
        <taxon>Nematoda</taxon>
        <taxon>Enoplea</taxon>
        <taxon>Dorylaimia</taxon>
        <taxon>Mermithida</taxon>
        <taxon>Mermithoidea</taxon>
        <taxon>Mermithidae</taxon>
        <taxon>Romanomermis</taxon>
    </lineage>
</organism>
<keyword evidence="2" id="KW-1185">Reference proteome</keyword>